<feature type="domain" description="SnoaL-like" evidence="1">
    <location>
        <begin position="8"/>
        <end position="107"/>
    </location>
</feature>
<sequence>MSAGTDWVERYVTAWETNDPDDIGALFADHAVYEFRPDDPEALRGREAIIDGWLEAKDEPGDWTFEWAILTEQPGLVVVEGRTDYPAEKLYDNLWVIRLDADGRATRFTEWYMARKR</sequence>
<evidence type="ECO:0000259" key="1">
    <source>
        <dbReference type="Pfam" id="PF12680"/>
    </source>
</evidence>
<dbReference type="AlphaFoldDB" id="A0A3M8A5L7"/>
<dbReference type="EMBL" id="RHHB01000035">
    <property type="protein sequence ID" value="RNB46301.1"/>
    <property type="molecule type" value="Genomic_DNA"/>
</dbReference>
<dbReference type="Proteomes" id="UP000275048">
    <property type="component" value="Unassembled WGS sequence"/>
</dbReference>
<dbReference type="OrthoDB" id="8526151at2"/>
<evidence type="ECO:0000313" key="2">
    <source>
        <dbReference type="EMBL" id="RNB46301.1"/>
    </source>
</evidence>
<proteinExistence type="predicted"/>
<protein>
    <submittedName>
        <fullName evidence="2">Nuclear transport factor 2 family protein</fullName>
    </submittedName>
</protein>
<dbReference type="InterPro" id="IPR032710">
    <property type="entry name" value="NTF2-like_dom_sf"/>
</dbReference>
<accession>A0A3M8A5L7</accession>
<organism evidence="2 3">
    <name type="scientific">Agromyces tardus</name>
    <dbReference type="NCBI Taxonomy" id="2583849"/>
    <lineage>
        <taxon>Bacteria</taxon>
        <taxon>Bacillati</taxon>
        <taxon>Actinomycetota</taxon>
        <taxon>Actinomycetes</taxon>
        <taxon>Micrococcales</taxon>
        <taxon>Microbacteriaceae</taxon>
        <taxon>Agromyces</taxon>
    </lineage>
</organism>
<comment type="caution">
    <text evidence="2">The sequence shown here is derived from an EMBL/GenBank/DDBJ whole genome shotgun (WGS) entry which is preliminary data.</text>
</comment>
<dbReference type="InterPro" id="IPR037401">
    <property type="entry name" value="SnoaL-like"/>
</dbReference>
<keyword evidence="3" id="KW-1185">Reference proteome</keyword>
<dbReference type="Gene3D" id="3.10.450.50">
    <property type="match status" value="1"/>
</dbReference>
<evidence type="ECO:0000313" key="3">
    <source>
        <dbReference type="Proteomes" id="UP000275048"/>
    </source>
</evidence>
<dbReference type="SUPFAM" id="SSF54427">
    <property type="entry name" value="NTF2-like"/>
    <property type="match status" value="1"/>
</dbReference>
<reference evidence="2 3" key="1">
    <citation type="submission" date="2018-10" db="EMBL/GenBank/DDBJ databases">
        <title>Isolation, diversity and antibacterial activity of antinobacteria from the wheat rhizosphere soil.</title>
        <authorList>
            <person name="Sun T."/>
        </authorList>
    </citation>
    <scope>NUCLEOTIDE SEQUENCE [LARGE SCALE GENOMIC DNA]</scope>
    <source>
        <strain evidence="2 3">SJ-23</strain>
    </source>
</reference>
<name>A0A3M8A5L7_9MICO</name>
<dbReference type="RefSeq" id="WP_122937771.1">
    <property type="nucleotide sequence ID" value="NZ_JBHSNT010000059.1"/>
</dbReference>
<gene>
    <name evidence="2" type="ORF">EDM22_14355</name>
</gene>
<dbReference type="Pfam" id="PF12680">
    <property type="entry name" value="SnoaL_2"/>
    <property type="match status" value="1"/>
</dbReference>